<evidence type="ECO:0000256" key="2">
    <source>
        <dbReference type="ARBA" id="ARBA00022729"/>
    </source>
</evidence>
<keyword evidence="6" id="KW-0106">Calcium</keyword>
<feature type="binding site" evidence="6">
    <location>
        <position position="275"/>
    </location>
    <ligand>
        <name>Ca(2+)</name>
        <dbReference type="ChEBI" id="CHEBI:29108"/>
    </ligand>
</feature>
<dbReference type="PANTHER" id="PTHR34218:SF3">
    <property type="entry name" value="ACYL-HOMOSERINE LACTONE ACYLASE PVDQ"/>
    <property type="match status" value="1"/>
</dbReference>
<proteinExistence type="inferred from homology"/>
<dbReference type="Gene3D" id="2.30.120.10">
    <property type="match status" value="1"/>
</dbReference>
<dbReference type="InterPro" id="IPR043146">
    <property type="entry name" value="Penicillin_amidase_N_B-knob"/>
</dbReference>
<dbReference type="EMBL" id="QKZT01000011">
    <property type="protein sequence ID" value="PZX50591.1"/>
    <property type="molecule type" value="Genomic_DNA"/>
</dbReference>
<dbReference type="InterPro" id="IPR043147">
    <property type="entry name" value="Penicillin_amidase_A-knob"/>
</dbReference>
<evidence type="ECO:0000256" key="1">
    <source>
        <dbReference type="ARBA" id="ARBA00006586"/>
    </source>
</evidence>
<dbReference type="InterPro" id="IPR029055">
    <property type="entry name" value="Ntn_hydrolases_N"/>
</dbReference>
<dbReference type="PANTHER" id="PTHR34218">
    <property type="entry name" value="PEPTIDASE S45 PENICILLIN AMIDASE"/>
    <property type="match status" value="1"/>
</dbReference>
<gene>
    <name evidence="7" type="ORF">LV85_02698</name>
</gene>
<dbReference type="AlphaFoldDB" id="A0A2W7QRH7"/>
<keyword evidence="3" id="KW-0378">Hydrolase</keyword>
<keyword evidence="2" id="KW-0732">Signal</keyword>
<dbReference type="GO" id="GO:0017000">
    <property type="term" value="P:antibiotic biosynthetic process"/>
    <property type="evidence" value="ECO:0007669"/>
    <property type="project" value="InterPro"/>
</dbReference>
<dbReference type="Pfam" id="PF01804">
    <property type="entry name" value="Penicil_amidase"/>
    <property type="match status" value="1"/>
</dbReference>
<feature type="active site" description="Nucleophile" evidence="5">
    <location>
        <position position="202"/>
    </location>
</feature>
<dbReference type="InterPro" id="IPR014395">
    <property type="entry name" value="Pen/GL7ACA/AHL_acylase"/>
</dbReference>
<dbReference type="SUPFAM" id="SSF56235">
    <property type="entry name" value="N-terminal nucleophile aminohydrolases (Ntn hydrolases)"/>
    <property type="match status" value="1"/>
</dbReference>
<dbReference type="OrthoDB" id="9759796at2"/>
<dbReference type="Proteomes" id="UP000248882">
    <property type="component" value="Unassembled WGS sequence"/>
</dbReference>
<name>A0A2W7QRH7_9BACT</name>
<keyword evidence="4" id="KW-0865">Zymogen</keyword>
<dbReference type="PIRSF" id="PIRSF001227">
    <property type="entry name" value="Pen_acylase"/>
    <property type="match status" value="1"/>
</dbReference>
<evidence type="ECO:0000256" key="6">
    <source>
        <dbReference type="PIRSR" id="PIRSR001227-2"/>
    </source>
</evidence>
<protein>
    <submittedName>
        <fullName evidence="7">Acyl-homoserine lactone acylase PvdQ</fullName>
    </submittedName>
</protein>
<dbReference type="Gene3D" id="1.10.439.10">
    <property type="entry name" value="Penicillin Amidohydrolase, domain 1"/>
    <property type="match status" value="1"/>
</dbReference>
<evidence type="ECO:0000313" key="8">
    <source>
        <dbReference type="Proteomes" id="UP000248882"/>
    </source>
</evidence>
<comment type="similarity">
    <text evidence="1">Belongs to the peptidase S45 family.</text>
</comment>
<comment type="cofactor">
    <cofactor evidence="6">
        <name>Ca(2+)</name>
        <dbReference type="ChEBI" id="CHEBI:29108"/>
    </cofactor>
    <text evidence="6">Binds 1 Ca(2+) ion per dimer.</text>
</comment>
<sequence>MKFRLLLFVLPVLIWSCEPKELSETERWEDTASRVEIIRDNFGVPHIYGKSDSDAVFGLLYAQCEDDFRRVERNYIWATGRLAELEGQEAIYSDLRANLYMTEAEAKAAYDSAPDWLKELCMAFADGVNYYLATHPEVKPQVITRYEPWMPMFFSEGSIGGDIEQIPTRGIQAFYAEKESDVMALYEDEFHREELLDEPKGSNGIAVNGKMTASGNAILLINPHTSFYFRPEVHVVSEEGLNAYGAVTWGQFFVYQGFNEKTGWMHTSTKVDFIDEFVEEVSEKDGNYEYQYGDETRAVEEFQVSLKYKSGSELKEKPFTFYRTHHGPITHKIGDKWVATKINWDPVNALIQSFTRTKLSNHEEFKKMMDIRTNSSNNTVFADADGNIAYFHGNFIPKRNEGFDFSEPVDGSDPKSDWQGLHTVDESIMILNPGTGWIQNCNSTPYTAAAEFSPKKEDYPFYMAPDQENFRGIHAVKVLKEVSGLTIDSMIELAYDPYLPAMEYLVPMLLQAHEQRGIADPQFNEAIEILGAWDYRTSKESVAMSLAHFFGMNFFRNHGNINNLIPFNIDENTKIPNPSPTALLATFSQTLEEMNADFGTWNTPWSEINRFQRLTGEIDGPFDDSKEYTPVGMASGTWGALAAFGAKTYPGTKRLYGYRGNSFVAVVEFGEKVKAKSVLAGGQNADSNSPHFYDQAQRYVDGKFKDVAFYREDVEARMEERYVPGKRE</sequence>
<dbReference type="InterPro" id="IPR023343">
    <property type="entry name" value="Penicillin_amidase_dom1"/>
</dbReference>
<evidence type="ECO:0000256" key="4">
    <source>
        <dbReference type="ARBA" id="ARBA00023145"/>
    </source>
</evidence>
<evidence type="ECO:0000256" key="3">
    <source>
        <dbReference type="ARBA" id="ARBA00022801"/>
    </source>
</evidence>
<dbReference type="RefSeq" id="WP_111320240.1">
    <property type="nucleotide sequence ID" value="NZ_QKZT01000011.1"/>
</dbReference>
<dbReference type="InterPro" id="IPR002692">
    <property type="entry name" value="S45"/>
</dbReference>
<keyword evidence="8" id="KW-1185">Reference proteome</keyword>
<keyword evidence="6" id="KW-0479">Metal-binding</keyword>
<dbReference type="GO" id="GO:0046872">
    <property type="term" value="F:metal ion binding"/>
    <property type="evidence" value="ECO:0007669"/>
    <property type="project" value="UniProtKB-KW"/>
</dbReference>
<evidence type="ECO:0000256" key="5">
    <source>
        <dbReference type="PIRSR" id="PIRSR001227-1"/>
    </source>
</evidence>
<dbReference type="Gene3D" id="3.60.20.10">
    <property type="entry name" value="Glutamine Phosphoribosylpyrophosphate, subunit 1, domain 1"/>
    <property type="match status" value="1"/>
</dbReference>
<feature type="binding site" evidence="6">
    <location>
        <position position="272"/>
    </location>
    <ligand>
        <name>Ca(2+)</name>
        <dbReference type="ChEBI" id="CHEBI:29108"/>
    </ligand>
</feature>
<reference evidence="7 8" key="1">
    <citation type="submission" date="2018-06" db="EMBL/GenBank/DDBJ databases">
        <title>Genomic Encyclopedia of Archaeal and Bacterial Type Strains, Phase II (KMG-II): from individual species to whole genera.</title>
        <authorList>
            <person name="Goeker M."/>
        </authorList>
    </citation>
    <scope>NUCLEOTIDE SEQUENCE [LARGE SCALE GENOMIC DNA]</scope>
    <source>
        <strain evidence="7 8">DSM 19830</strain>
    </source>
</reference>
<organism evidence="7 8">
    <name type="scientific">Algoriphagus chordae</name>
    <dbReference type="NCBI Taxonomy" id="237019"/>
    <lineage>
        <taxon>Bacteria</taxon>
        <taxon>Pseudomonadati</taxon>
        <taxon>Bacteroidota</taxon>
        <taxon>Cytophagia</taxon>
        <taxon>Cytophagales</taxon>
        <taxon>Cyclobacteriaceae</taxon>
        <taxon>Algoriphagus</taxon>
    </lineage>
</organism>
<dbReference type="Gene3D" id="1.10.1400.10">
    <property type="match status" value="1"/>
</dbReference>
<evidence type="ECO:0000313" key="7">
    <source>
        <dbReference type="EMBL" id="PZX50591.1"/>
    </source>
</evidence>
<comment type="caution">
    <text evidence="7">The sequence shown here is derived from an EMBL/GenBank/DDBJ whole genome shotgun (WGS) entry which is preliminary data.</text>
</comment>
<dbReference type="GO" id="GO:0016811">
    <property type="term" value="F:hydrolase activity, acting on carbon-nitrogen (but not peptide) bonds, in linear amides"/>
    <property type="evidence" value="ECO:0007669"/>
    <property type="project" value="InterPro"/>
</dbReference>
<accession>A0A2W7QRH7</accession>